<feature type="region of interest" description="Disordered" evidence="1">
    <location>
        <begin position="49"/>
        <end position="212"/>
    </location>
</feature>
<dbReference type="GeneID" id="85360205"/>
<dbReference type="EMBL" id="JAUEPS010000005">
    <property type="protein sequence ID" value="KAK0464873.1"/>
    <property type="molecule type" value="Genomic_DNA"/>
</dbReference>
<feature type="compositionally biased region" description="Basic and acidic residues" evidence="1">
    <location>
        <begin position="155"/>
        <end position="183"/>
    </location>
</feature>
<dbReference type="AlphaFoldDB" id="A0AA39NG59"/>
<evidence type="ECO:0000256" key="2">
    <source>
        <dbReference type="SAM" id="SignalP"/>
    </source>
</evidence>
<evidence type="ECO:0000256" key="1">
    <source>
        <dbReference type="SAM" id="MobiDB-lite"/>
    </source>
</evidence>
<keyword evidence="4" id="KW-1185">Reference proteome</keyword>
<accession>A0AA39NG59</accession>
<feature type="chain" id="PRO_5041453854" evidence="2">
    <location>
        <begin position="22"/>
        <end position="212"/>
    </location>
</feature>
<reference evidence="3" key="1">
    <citation type="submission" date="2023-06" db="EMBL/GenBank/DDBJ databases">
        <authorList>
            <consortium name="Lawrence Berkeley National Laboratory"/>
            <person name="Ahrendt S."/>
            <person name="Sahu N."/>
            <person name="Indic B."/>
            <person name="Wong-Bajracharya J."/>
            <person name="Merenyi Z."/>
            <person name="Ke H.-M."/>
            <person name="Monk M."/>
            <person name="Kocsube S."/>
            <person name="Drula E."/>
            <person name="Lipzen A."/>
            <person name="Balint B."/>
            <person name="Henrissat B."/>
            <person name="Andreopoulos B."/>
            <person name="Martin F.M."/>
            <person name="Harder C.B."/>
            <person name="Rigling D."/>
            <person name="Ford K.L."/>
            <person name="Foster G.D."/>
            <person name="Pangilinan J."/>
            <person name="Papanicolaou A."/>
            <person name="Barry K."/>
            <person name="LaButti K."/>
            <person name="Viragh M."/>
            <person name="Koriabine M."/>
            <person name="Yan M."/>
            <person name="Riley R."/>
            <person name="Champramary S."/>
            <person name="Plett K.L."/>
            <person name="Tsai I.J."/>
            <person name="Slot J."/>
            <person name="Sipos G."/>
            <person name="Plett J."/>
            <person name="Nagy L.G."/>
            <person name="Grigoriev I.V."/>
        </authorList>
    </citation>
    <scope>NUCLEOTIDE SEQUENCE</scope>
    <source>
        <strain evidence="3">CCBAS 213</strain>
    </source>
</reference>
<comment type="caution">
    <text evidence="3">The sequence shown here is derived from an EMBL/GenBank/DDBJ whole genome shotgun (WGS) entry which is preliminary data.</text>
</comment>
<dbReference type="Proteomes" id="UP001175211">
    <property type="component" value="Unassembled WGS sequence"/>
</dbReference>
<name>A0AA39NG59_ARMTA</name>
<feature type="compositionally biased region" description="Basic and acidic residues" evidence="1">
    <location>
        <begin position="111"/>
        <end position="136"/>
    </location>
</feature>
<keyword evidence="2" id="KW-0732">Signal</keyword>
<feature type="compositionally biased region" description="Basic residues" evidence="1">
    <location>
        <begin position="96"/>
        <end position="110"/>
    </location>
</feature>
<evidence type="ECO:0000313" key="3">
    <source>
        <dbReference type="EMBL" id="KAK0464873.1"/>
    </source>
</evidence>
<feature type="compositionally biased region" description="Basic and acidic residues" evidence="1">
    <location>
        <begin position="49"/>
        <end position="63"/>
    </location>
</feature>
<dbReference type="RefSeq" id="XP_060335921.1">
    <property type="nucleotide sequence ID" value="XM_060476657.1"/>
</dbReference>
<feature type="signal peptide" evidence="2">
    <location>
        <begin position="1"/>
        <end position="21"/>
    </location>
</feature>
<protein>
    <submittedName>
        <fullName evidence="3">Uncharacterized protein</fullName>
    </submittedName>
</protein>
<gene>
    <name evidence="3" type="ORF">EV420DRAFT_1637046</name>
</gene>
<proteinExistence type="predicted"/>
<organism evidence="3 4">
    <name type="scientific">Armillaria tabescens</name>
    <name type="common">Ringless honey mushroom</name>
    <name type="synonym">Agaricus tabescens</name>
    <dbReference type="NCBI Taxonomy" id="1929756"/>
    <lineage>
        <taxon>Eukaryota</taxon>
        <taxon>Fungi</taxon>
        <taxon>Dikarya</taxon>
        <taxon>Basidiomycota</taxon>
        <taxon>Agaricomycotina</taxon>
        <taxon>Agaricomycetes</taxon>
        <taxon>Agaricomycetidae</taxon>
        <taxon>Agaricales</taxon>
        <taxon>Marasmiineae</taxon>
        <taxon>Physalacriaceae</taxon>
        <taxon>Desarmillaria</taxon>
    </lineage>
</organism>
<sequence length="212" mass="23251">MLTRLTLFASFAVLLAPQILAHLVFPQREVIARSPAPLDLISAYTADVSKRETTSSDIQDEHRGKRPGGPVIPHPERDVPVEVPVDSPDGTTIPYGKRRVPDKHRGKKPGAHPERDVPVEVSDEHRGKKHPGRDVAIDVPVDSPDETTIPYGKRRVPDEHRGKKPGAHPERDVPVEVSDEHRGKSILSEMLPSSTQSKGLGGPSFLILDLSE</sequence>
<evidence type="ECO:0000313" key="4">
    <source>
        <dbReference type="Proteomes" id="UP001175211"/>
    </source>
</evidence>